<evidence type="ECO:0000313" key="2">
    <source>
        <dbReference type="Proteomes" id="UP001442841"/>
    </source>
</evidence>
<accession>A0ABZ3FT89</accession>
<gene>
    <name evidence="1" type="ORF">AADG42_18985</name>
</gene>
<dbReference type="SUPFAM" id="SSF55961">
    <property type="entry name" value="Bet v1-like"/>
    <property type="match status" value="1"/>
</dbReference>
<reference evidence="1 2" key="1">
    <citation type="submission" date="2024-04" db="EMBL/GenBank/DDBJ databases">
        <title>Isolation of an actinomycete strain from pig manure.</title>
        <authorList>
            <person name="Gong T."/>
            <person name="Yu Z."/>
            <person name="An M."/>
            <person name="Wei C."/>
            <person name="Yang W."/>
            <person name="Liu L."/>
        </authorList>
    </citation>
    <scope>NUCLEOTIDE SEQUENCE [LARGE SCALE GENOMIC DNA]</scope>
    <source>
        <strain evidence="1 2">ZF39</strain>
    </source>
</reference>
<keyword evidence="2" id="KW-1185">Reference proteome</keyword>
<proteinExistence type="predicted"/>
<organism evidence="1 2">
    <name type="scientific">Ammonicoccus fulvus</name>
    <dbReference type="NCBI Taxonomy" id="3138240"/>
    <lineage>
        <taxon>Bacteria</taxon>
        <taxon>Bacillati</taxon>
        <taxon>Actinomycetota</taxon>
        <taxon>Actinomycetes</taxon>
        <taxon>Propionibacteriales</taxon>
        <taxon>Propionibacteriaceae</taxon>
        <taxon>Ammonicoccus</taxon>
    </lineage>
</organism>
<protein>
    <recommendedName>
        <fullName evidence="3">SRPBCC family protein</fullName>
    </recommendedName>
</protein>
<sequence length="149" mass="16347">MAGFEIRLEPDLSAAEAFRRILDLDAHTELIPFTVVRHQGVAPGRRIVARTGLGPVGFDDAMVIEGYAEPGNGEPGRCRIRKTGTWIRGEIELVVTPRGDSACSVRWRQLIRVWGVSAVADPVVGIVARVAYAYVIRLLLGRRSVSVEQ</sequence>
<name>A0ABZ3FT89_9ACTN</name>
<evidence type="ECO:0008006" key="3">
    <source>
        <dbReference type="Google" id="ProtNLM"/>
    </source>
</evidence>
<evidence type="ECO:0000313" key="1">
    <source>
        <dbReference type="EMBL" id="XAN09316.1"/>
    </source>
</evidence>
<dbReference type="EMBL" id="CP154795">
    <property type="protein sequence ID" value="XAN09316.1"/>
    <property type="molecule type" value="Genomic_DNA"/>
</dbReference>
<dbReference type="RefSeq" id="WP_425310769.1">
    <property type="nucleotide sequence ID" value="NZ_CP154795.1"/>
</dbReference>
<dbReference type="Proteomes" id="UP001442841">
    <property type="component" value="Chromosome"/>
</dbReference>